<keyword evidence="4" id="KW-1185">Reference proteome</keyword>
<dbReference type="PANTHER" id="PTHR43630">
    <property type="entry name" value="POLY-BETA-1,6-N-ACETYL-D-GLUCOSAMINE SYNTHASE"/>
    <property type="match status" value="1"/>
</dbReference>
<name>A0ABW3V3P3_9HYPH</name>
<feature type="domain" description="Glycosyltransferase 2-like" evidence="2">
    <location>
        <begin position="5"/>
        <end position="126"/>
    </location>
</feature>
<organism evidence="3 4">
    <name type="scientific">Pseudochrobactrum kiredjianiae</name>
    <dbReference type="NCBI Taxonomy" id="386305"/>
    <lineage>
        <taxon>Bacteria</taxon>
        <taxon>Pseudomonadati</taxon>
        <taxon>Pseudomonadota</taxon>
        <taxon>Alphaproteobacteria</taxon>
        <taxon>Hyphomicrobiales</taxon>
        <taxon>Brucellaceae</taxon>
        <taxon>Pseudochrobactrum</taxon>
    </lineage>
</organism>
<sequence length="312" mass="34064">MEDITVVIPAHNAAKTIERALSSIPRYVRVIVIIDGTTDDTGRLANTYSNVSVIVNDKSVGAAHARNIGLEKVSTEFVTFLDADDYIVGDLHRGMAQTLSATYADAVFSPWGVEQGQSFQMRGSLGALRPVVNDRTALLIAWLRGNGCLTGSVGWRTAFLRSIGGWANVRKAQDYEIGIRTIIKGARFTCSDQGCLVYVDHVDPNRISRIRSSTVIDDQISILAQAKQFANDCSDPKSVRKAIGVRYYLLALSCFQEGERTIGRDLLFAARSLGFSGHIGTPLSRLVSYIIGAEAKVTVAKKARCIKKLHRS</sequence>
<dbReference type="RefSeq" id="WP_289389036.1">
    <property type="nucleotide sequence ID" value="NZ_JAUCBM010000037.1"/>
</dbReference>
<dbReference type="InterPro" id="IPR001173">
    <property type="entry name" value="Glyco_trans_2-like"/>
</dbReference>
<dbReference type="InterPro" id="IPR029044">
    <property type="entry name" value="Nucleotide-diphossugar_trans"/>
</dbReference>
<dbReference type="EMBL" id="JBHTMA010000031">
    <property type="protein sequence ID" value="MFD1226651.1"/>
    <property type="molecule type" value="Genomic_DNA"/>
</dbReference>
<proteinExistence type="inferred from homology"/>
<dbReference type="PANTHER" id="PTHR43630:SF2">
    <property type="entry name" value="GLYCOSYLTRANSFERASE"/>
    <property type="match status" value="1"/>
</dbReference>
<comment type="similarity">
    <text evidence="1">Belongs to the glycosyltransferase 2 family. WaaE/KdtX subfamily.</text>
</comment>
<dbReference type="SUPFAM" id="SSF53448">
    <property type="entry name" value="Nucleotide-diphospho-sugar transferases"/>
    <property type="match status" value="1"/>
</dbReference>
<evidence type="ECO:0000313" key="4">
    <source>
        <dbReference type="Proteomes" id="UP001597263"/>
    </source>
</evidence>
<dbReference type="Pfam" id="PF00535">
    <property type="entry name" value="Glycos_transf_2"/>
    <property type="match status" value="1"/>
</dbReference>
<comment type="caution">
    <text evidence="3">The sequence shown here is derived from an EMBL/GenBank/DDBJ whole genome shotgun (WGS) entry which is preliminary data.</text>
</comment>
<dbReference type="Gene3D" id="3.90.550.10">
    <property type="entry name" value="Spore Coat Polysaccharide Biosynthesis Protein SpsA, Chain A"/>
    <property type="match status" value="1"/>
</dbReference>
<reference evidence="4" key="1">
    <citation type="journal article" date="2019" name="Int. J. Syst. Evol. Microbiol.">
        <title>The Global Catalogue of Microorganisms (GCM) 10K type strain sequencing project: providing services to taxonomists for standard genome sequencing and annotation.</title>
        <authorList>
            <consortium name="The Broad Institute Genomics Platform"/>
            <consortium name="The Broad Institute Genome Sequencing Center for Infectious Disease"/>
            <person name="Wu L."/>
            <person name="Ma J."/>
        </authorList>
    </citation>
    <scope>NUCLEOTIDE SEQUENCE [LARGE SCALE GENOMIC DNA]</scope>
    <source>
        <strain evidence="4">CCUG 49584</strain>
    </source>
</reference>
<gene>
    <name evidence="3" type="ORF">ACFQ35_05730</name>
</gene>
<dbReference type="Proteomes" id="UP001597263">
    <property type="component" value="Unassembled WGS sequence"/>
</dbReference>
<accession>A0ABW3V3P3</accession>
<dbReference type="CDD" id="cd00761">
    <property type="entry name" value="Glyco_tranf_GTA_type"/>
    <property type="match status" value="1"/>
</dbReference>
<evidence type="ECO:0000259" key="2">
    <source>
        <dbReference type="Pfam" id="PF00535"/>
    </source>
</evidence>
<protein>
    <submittedName>
        <fullName evidence="3">Glycosyltransferase family 2 protein</fullName>
    </submittedName>
</protein>
<evidence type="ECO:0000313" key="3">
    <source>
        <dbReference type="EMBL" id="MFD1226651.1"/>
    </source>
</evidence>
<evidence type="ECO:0000256" key="1">
    <source>
        <dbReference type="ARBA" id="ARBA00038494"/>
    </source>
</evidence>